<name>A0ACB8VWI3_9TELE</name>
<reference evidence="1" key="1">
    <citation type="submission" date="2022-04" db="EMBL/GenBank/DDBJ databases">
        <title>Jade perch genome.</title>
        <authorList>
            <person name="Chao B."/>
        </authorList>
    </citation>
    <scope>NUCLEOTIDE SEQUENCE</scope>
    <source>
        <strain evidence="1">CB-2022</strain>
    </source>
</reference>
<proteinExistence type="predicted"/>
<organism evidence="1 2">
    <name type="scientific">Scortum barcoo</name>
    <name type="common">barcoo grunter</name>
    <dbReference type="NCBI Taxonomy" id="214431"/>
    <lineage>
        <taxon>Eukaryota</taxon>
        <taxon>Metazoa</taxon>
        <taxon>Chordata</taxon>
        <taxon>Craniata</taxon>
        <taxon>Vertebrata</taxon>
        <taxon>Euteleostomi</taxon>
        <taxon>Actinopterygii</taxon>
        <taxon>Neopterygii</taxon>
        <taxon>Teleostei</taxon>
        <taxon>Neoteleostei</taxon>
        <taxon>Acanthomorphata</taxon>
        <taxon>Eupercaria</taxon>
        <taxon>Centrarchiformes</taxon>
        <taxon>Terapontoidei</taxon>
        <taxon>Terapontidae</taxon>
        <taxon>Scortum</taxon>
    </lineage>
</organism>
<dbReference type="Proteomes" id="UP000831701">
    <property type="component" value="Chromosome 17"/>
</dbReference>
<protein>
    <submittedName>
        <fullName evidence="1">Uncharacterized protein</fullName>
    </submittedName>
</protein>
<comment type="caution">
    <text evidence="1">The sequence shown here is derived from an EMBL/GenBank/DDBJ whole genome shotgun (WGS) entry which is preliminary data.</text>
</comment>
<accession>A0ACB8VWI3</accession>
<dbReference type="EMBL" id="CM041547">
    <property type="protein sequence ID" value="KAI3359914.1"/>
    <property type="molecule type" value="Genomic_DNA"/>
</dbReference>
<sequence length="142" mass="16055">TMSAVWLKLITIVCLSCTALSGPERSEVVWKEIGGAFTIQCRSEPNQEFLTLRRGIREDIQIFYKVGTSEKNEIAAEFRDRLQFNGVFPNIDLLIKNLTSDDTGPYWCEYARFDSKSAAFITKKGNGSVLLVVRGEPHQSLY</sequence>
<gene>
    <name evidence="1" type="ORF">L3Q82_014267</name>
</gene>
<evidence type="ECO:0000313" key="1">
    <source>
        <dbReference type="EMBL" id="KAI3359914.1"/>
    </source>
</evidence>
<keyword evidence="2" id="KW-1185">Reference proteome</keyword>
<evidence type="ECO:0000313" key="2">
    <source>
        <dbReference type="Proteomes" id="UP000831701"/>
    </source>
</evidence>
<feature type="non-terminal residue" evidence="1">
    <location>
        <position position="1"/>
    </location>
</feature>